<dbReference type="AlphaFoldDB" id="A0A8J3R095"/>
<gene>
    <name evidence="2" type="ORF">Raf01_87860</name>
</gene>
<keyword evidence="3" id="KW-1185">Reference proteome</keyword>
<comment type="caution">
    <text evidence="2">The sequence shown here is derived from an EMBL/GenBank/DDBJ whole genome shotgun (WGS) entry which is preliminary data.</text>
</comment>
<protein>
    <recommendedName>
        <fullName evidence="4">DNRLRE domain-containing protein</fullName>
    </recommendedName>
</protein>
<dbReference type="EMBL" id="BONZ01000101">
    <property type="protein sequence ID" value="GIH20614.1"/>
    <property type="molecule type" value="Genomic_DNA"/>
</dbReference>
<organism evidence="2 3">
    <name type="scientific">Rugosimonospora africana</name>
    <dbReference type="NCBI Taxonomy" id="556532"/>
    <lineage>
        <taxon>Bacteria</taxon>
        <taxon>Bacillati</taxon>
        <taxon>Actinomycetota</taxon>
        <taxon>Actinomycetes</taxon>
        <taxon>Micromonosporales</taxon>
        <taxon>Micromonosporaceae</taxon>
        <taxon>Rugosimonospora</taxon>
    </lineage>
</organism>
<proteinExistence type="predicted"/>
<sequence length="617" mass="65138">MIVAALVAGTVGAFAAAQPAAAGHNNQYAQQTSLRYTDSRDVHASNTPDGDIPVGAWRDANGTQHISRVYAAFDISSFASKKLYTATLFTRESQATDCADRAIQVWKTAPATNPTWVKPPAELALAGTIGTTTACPANLQLDLTSLVQQALAAGQSTLSLELRVPAHDEGKLDLGRFLSGYYGVTLSVNYDSLPAQPTKLYNAGQACVDQAPGPYLAMRPAFAGPVLSALFQDADSNDRLTASFAVWPVDHPDQRTVFNANAAVSGHWSSAQVPAGALADNTAYAWQATLNDDSETSAPSTTCYFTTDATAPGQPTVSSSNYPESTFVDGGTPAHFTFDANGAPDVAGFQYSWNDLSVNCGYTTSPDGEPQWRDPYTLPGMVRADALGGSATVDLSPPNAGPNRLYVQSVDRACNVSEEFTYEVYVNDTSPTITASGTPAVGQPLTLTLTPNPAVTQVLNYTYQVNNSATQTVAAQPDGSATITVTPQNYGQFTVQAASHSANGWVSPLARYSTSLTNAPTVTSDIYPDYFATNESGGGVGVTGHFTFDSPLSGIAGYQYWIDWNESFTVPVGPDGTATVSYTPDYDGLHELDVFAVDQNGSVVSDPGTYYFNVNSD</sequence>
<evidence type="ECO:0000256" key="1">
    <source>
        <dbReference type="SAM" id="SignalP"/>
    </source>
</evidence>
<evidence type="ECO:0000313" key="3">
    <source>
        <dbReference type="Proteomes" id="UP000642748"/>
    </source>
</evidence>
<feature type="signal peptide" evidence="1">
    <location>
        <begin position="1"/>
        <end position="15"/>
    </location>
</feature>
<evidence type="ECO:0008006" key="4">
    <source>
        <dbReference type="Google" id="ProtNLM"/>
    </source>
</evidence>
<feature type="chain" id="PRO_5039307797" description="DNRLRE domain-containing protein" evidence="1">
    <location>
        <begin position="16"/>
        <end position="617"/>
    </location>
</feature>
<dbReference type="Proteomes" id="UP000642748">
    <property type="component" value="Unassembled WGS sequence"/>
</dbReference>
<reference evidence="2" key="1">
    <citation type="submission" date="2021-01" db="EMBL/GenBank/DDBJ databases">
        <title>Whole genome shotgun sequence of Rugosimonospora africana NBRC 104875.</title>
        <authorList>
            <person name="Komaki H."/>
            <person name="Tamura T."/>
        </authorList>
    </citation>
    <scope>NUCLEOTIDE SEQUENCE</scope>
    <source>
        <strain evidence="2">NBRC 104875</strain>
    </source>
</reference>
<accession>A0A8J3R095</accession>
<name>A0A8J3R095_9ACTN</name>
<keyword evidence="1" id="KW-0732">Signal</keyword>
<evidence type="ECO:0000313" key="2">
    <source>
        <dbReference type="EMBL" id="GIH20614.1"/>
    </source>
</evidence>